<name>A0A1I2HTL1_9BACT</name>
<sequence length="109" mass="11266">MEPTVYRISAVLAGQSAHVAVVGRDAAGRELQLELSPDRARGLQPGQLLLLTWSAHVVPELEAAAPAGAGEAKPSEVPDAAAPTSTPEPATARSQASDEEEVFRMLGLG</sequence>
<accession>A0A1I2HTL1</accession>
<keyword evidence="3" id="KW-1185">Reference proteome</keyword>
<feature type="region of interest" description="Disordered" evidence="1">
    <location>
        <begin position="65"/>
        <end position="109"/>
    </location>
</feature>
<gene>
    <name evidence="2" type="ORF">SAMN02745121_08214</name>
</gene>
<dbReference type="Proteomes" id="UP000199400">
    <property type="component" value="Unassembled WGS sequence"/>
</dbReference>
<proteinExistence type="predicted"/>
<evidence type="ECO:0000313" key="3">
    <source>
        <dbReference type="Proteomes" id="UP000199400"/>
    </source>
</evidence>
<feature type="compositionally biased region" description="Low complexity" evidence="1">
    <location>
        <begin position="80"/>
        <end position="92"/>
    </location>
</feature>
<protein>
    <recommendedName>
        <fullName evidence="4">TOBE domain-containing protein</fullName>
    </recommendedName>
</protein>
<organism evidence="2 3">
    <name type="scientific">Nannocystis exedens</name>
    <dbReference type="NCBI Taxonomy" id="54"/>
    <lineage>
        <taxon>Bacteria</taxon>
        <taxon>Pseudomonadati</taxon>
        <taxon>Myxococcota</taxon>
        <taxon>Polyangia</taxon>
        <taxon>Nannocystales</taxon>
        <taxon>Nannocystaceae</taxon>
        <taxon>Nannocystis</taxon>
    </lineage>
</organism>
<evidence type="ECO:0008006" key="4">
    <source>
        <dbReference type="Google" id="ProtNLM"/>
    </source>
</evidence>
<evidence type="ECO:0000313" key="2">
    <source>
        <dbReference type="EMBL" id="SFF33394.1"/>
    </source>
</evidence>
<reference evidence="3" key="1">
    <citation type="submission" date="2016-10" db="EMBL/GenBank/DDBJ databases">
        <authorList>
            <person name="Varghese N."/>
            <person name="Submissions S."/>
        </authorList>
    </citation>
    <scope>NUCLEOTIDE SEQUENCE [LARGE SCALE GENOMIC DNA]</scope>
    <source>
        <strain evidence="3">ATCC 25963</strain>
    </source>
</reference>
<dbReference type="EMBL" id="FOMX01000048">
    <property type="protein sequence ID" value="SFF33394.1"/>
    <property type="molecule type" value="Genomic_DNA"/>
</dbReference>
<dbReference type="RefSeq" id="WP_096331076.1">
    <property type="nucleotide sequence ID" value="NZ_FOMX01000048.1"/>
</dbReference>
<dbReference type="STRING" id="54.SAMN02745121_08214"/>
<dbReference type="AlphaFoldDB" id="A0A1I2HTL1"/>
<evidence type="ECO:0000256" key="1">
    <source>
        <dbReference type="SAM" id="MobiDB-lite"/>
    </source>
</evidence>